<reference evidence="3 4" key="1">
    <citation type="submission" date="2020-07" db="EMBL/GenBank/DDBJ databases">
        <title>Exploring microbial biodiversity for novel pathways involved in the catabolism of aromatic compounds derived from lignin.</title>
        <authorList>
            <person name="Elkins J."/>
        </authorList>
    </citation>
    <scope>NUCLEOTIDE SEQUENCE [LARGE SCALE GENOMIC DNA]</scope>
    <source>
        <strain evidence="3 4">VanB</strain>
    </source>
</reference>
<comment type="caution">
    <text evidence="3">The sequence shown here is derived from an EMBL/GenBank/DDBJ whole genome shotgun (WGS) entry which is preliminary data.</text>
</comment>
<dbReference type="AlphaFoldDB" id="A0A7Y9W111"/>
<sequence>MLDEFTTTIKAQLYERVSSPLLSSFIFSWCGWNYKFLLVILSSISAHEKLTYIELNIFPTLNSKITYGALLPLLTSLFLIFIYPIPAEFIYRHVKTNQRRLKEIQQSIDDESPLSKEQARKIRREALENQLKYESEIDSKTSENSRLKELISELQQKIIKLEEPLETVDKNASGDISSTTSPTETPAEAEAAKQQLDKPPLKSMESNIDHILSNKGLFKTISASELDSIMRVSISNYIQDLNSFSNLEFDVIANKGKLAILLMRSDGSYFPYISAEYTPSTAFSVLESLKSALSNDKPPTKGE</sequence>
<keyword evidence="2" id="KW-1133">Transmembrane helix</keyword>
<keyword evidence="3" id="KW-0413">Isomerase</keyword>
<protein>
    <submittedName>
        <fullName evidence="3">DNA gyrase/topoisomerase IV subunit A</fullName>
    </submittedName>
</protein>
<feature type="region of interest" description="Disordered" evidence="1">
    <location>
        <begin position="170"/>
        <end position="200"/>
    </location>
</feature>
<evidence type="ECO:0000313" key="3">
    <source>
        <dbReference type="EMBL" id="NYH12194.1"/>
    </source>
</evidence>
<gene>
    <name evidence="3" type="ORF">GGI52_005237</name>
</gene>
<dbReference type="Proteomes" id="UP000553035">
    <property type="component" value="Unassembled WGS sequence"/>
</dbReference>
<evidence type="ECO:0000256" key="1">
    <source>
        <dbReference type="SAM" id="MobiDB-lite"/>
    </source>
</evidence>
<name>A0A7Y9W111_9PSED</name>
<feature type="transmembrane region" description="Helical" evidence="2">
    <location>
        <begin position="21"/>
        <end position="45"/>
    </location>
</feature>
<feature type="compositionally biased region" description="Low complexity" evidence="1">
    <location>
        <begin position="177"/>
        <end position="189"/>
    </location>
</feature>
<proteinExistence type="predicted"/>
<evidence type="ECO:0000313" key="4">
    <source>
        <dbReference type="Proteomes" id="UP000553035"/>
    </source>
</evidence>
<organism evidence="3 4">
    <name type="scientific">Pseudomonas moraviensis</name>
    <dbReference type="NCBI Taxonomy" id="321662"/>
    <lineage>
        <taxon>Bacteria</taxon>
        <taxon>Pseudomonadati</taxon>
        <taxon>Pseudomonadota</taxon>
        <taxon>Gammaproteobacteria</taxon>
        <taxon>Pseudomonadales</taxon>
        <taxon>Pseudomonadaceae</taxon>
        <taxon>Pseudomonas</taxon>
    </lineage>
</organism>
<accession>A0A7Y9W111</accession>
<dbReference type="EMBL" id="JACCAT010000001">
    <property type="protein sequence ID" value="NYH12194.1"/>
    <property type="molecule type" value="Genomic_DNA"/>
</dbReference>
<feature type="transmembrane region" description="Helical" evidence="2">
    <location>
        <begin position="65"/>
        <end position="91"/>
    </location>
</feature>
<keyword evidence="2" id="KW-0812">Transmembrane</keyword>
<dbReference type="GO" id="GO:0016853">
    <property type="term" value="F:isomerase activity"/>
    <property type="evidence" value="ECO:0007669"/>
    <property type="project" value="UniProtKB-KW"/>
</dbReference>
<keyword evidence="2" id="KW-0472">Membrane</keyword>
<evidence type="ECO:0000256" key="2">
    <source>
        <dbReference type="SAM" id="Phobius"/>
    </source>
</evidence>
<dbReference type="RefSeq" id="WP_179695221.1">
    <property type="nucleotide sequence ID" value="NZ_JACCAT010000001.1"/>
</dbReference>